<reference evidence="2" key="1">
    <citation type="submission" date="2020-03" db="EMBL/GenBank/DDBJ databases">
        <title>The deep terrestrial virosphere.</title>
        <authorList>
            <person name="Holmfeldt K."/>
            <person name="Nilsson E."/>
            <person name="Simone D."/>
            <person name="Lopez-Fernandez M."/>
            <person name="Wu X."/>
            <person name="de Brujin I."/>
            <person name="Lundin D."/>
            <person name="Andersson A."/>
            <person name="Bertilsson S."/>
            <person name="Dopson M."/>
        </authorList>
    </citation>
    <scope>NUCLEOTIDE SEQUENCE</scope>
    <source>
        <strain evidence="2">TM448A04212</strain>
    </source>
</reference>
<protein>
    <submittedName>
        <fullName evidence="2">Uncharacterized protein</fullName>
    </submittedName>
</protein>
<name>A0A6H2A172_9ZZZZ</name>
<accession>A0A6H2A172</accession>
<evidence type="ECO:0000256" key="1">
    <source>
        <dbReference type="SAM" id="MobiDB-lite"/>
    </source>
</evidence>
<evidence type="ECO:0000313" key="2">
    <source>
        <dbReference type="EMBL" id="QJA53933.1"/>
    </source>
</evidence>
<gene>
    <name evidence="2" type="ORF">TM448A04212_0010</name>
</gene>
<sequence>MAKGTSFWERFFSVLDIFFSDDKKEQRRKEREEKRKAKEAFKRYESWRDSR</sequence>
<feature type="region of interest" description="Disordered" evidence="1">
    <location>
        <begin position="27"/>
        <end position="51"/>
    </location>
</feature>
<organism evidence="2">
    <name type="scientific">viral metagenome</name>
    <dbReference type="NCBI Taxonomy" id="1070528"/>
    <lineage>
        <taxon>unclassified sequences</taxon>
        <taxon>metagenomes</taxon>
        <taxon>organismal metagenomes</taxon>
    </lineage>
</organism>
<dbReference type="AlphaFoldDB" id="A0A6H2A172"/>
<proteinExistence type="predicted"/>
<dbReference type="EMBL" id="MT144463">
    <property type="protein sequence ID" value="QJA53933.1"/>
    <property type="molecule type" value="Genomic_DNA"/>
</dbReference>